<reference evidence="3" key="1">
    <citation type="journal article" date="2021" name="Proc. Natl. Acad. Sci. U.S.A.">
        <title>A Catalog of Tens of Thousands of Viruses from Human Metagenomes Reveals Hidden Associations with Chronic Diseases.</title>
        <authorList>
            <person name="Tisza M.J."/>
            <person name="Buck C.B."/>
        </authorList>
    </citation>
    <scope>NUCLEOTIDE SEQUENCE</scope>
    <source>
        <strain evidence="3">CtAFE3</strain>
    </source>
</reference>
<sequence length="30" mass="3525">MINNVVLVGRLTRDLELRHTMKKESSQRIS</sequence>
<name>A0A8S5S6I0_9CAUD</name>
<dbReference type="InterPro" id="IPR000424">
    <property type="entry name" value="Primosome_PriB/ssb"/>
</dbReference>
<protein>
    <submittedName>
        <fullName evidence="3">Single-stranded DNA-binding protein</fullName>
    </submittedName>
</protein>
<keyword evidence="1 2" id="KW-0238">DNA-binding</keyword>
<dbReference type="EMBL" id="BK032542">
    <property type="protein sequence ID" value="DAF46645.1"/>
    <property type="molecule type" value="Genomic_DNA"/>
</dbReference>
<organism evidence="3">
    <name type="scientific">Siphoviridae sp. ctAFE3</name>
    <dbReference type="NCBI Taxonomy" id="2827796"/>
    <lineage>
        <taxon>Viruses</taxon>
        <taxon>Duplodnaviria</taxon>
        <taxon>Heunggongvirae</taxon>
        <taxon>Uroviricota</taxon>
        <taxon>Caudoviricetes</taxon>
    </lineage>
</organism>
<proteinExistence type="predicted"/>
<dbReference type="PROSITE" id="PS50935">
    <property type="entry name" value="SSB"/>
    <property type="match status" value="1"/>
</dbReference>
<dbReference type="Gene3D" id="2.40.50.140">
    <property type="entry name" value="Nucleic acid-binding proteins"/>
    <property type="match status" value="1"/>
</dbReference>
<evidence type="ECO:0000256" key="2">
    <source>
        <dbReference type="PROSITE-ProRule" id="PRU00252"/>
    </source>
</evidence>
<dbReference type="GO" id="GO:0003697">
    <property type="term" value="F:single-stranded DNA binding"/>
    <property type="evidence" value="ECO:0007669"/>
    <property type="project" value="InterPro"/>
</dbReference>
<accession>A0A8S5S6I0</accession>
<evidence type="ECO:0000256" key="1">
    <source>
        <dbReference type="ARBA" id="ARBA00023125"/>
    </source>
</evidence>
<evidence type="ECO:0000313" key="3">
    <source>
        <dbReference type="EMBL" id="DAF46645.1"/>
    </source>
</evidence>
<dbReference type="InterPro" id="IPR012340">
    <property type="entry name" value="NA-bd_OB-fold"/>
</dbReference>